<dbReference type="GO" id="GO:0006816">
    <property type="term" value="P:calcium ion transport"/>
    <property type="evidence" value="ECO:0007669"/>
    <property type="project" value="InterPro"/>
</dbReference>
<evidence type="ECO:0000313" key="2">
    <source>
        <dbReference type="EMBL" id="CAD9093407.1"/>
    </source>
</evidence>
<gene>
    <name evidence="2" type="ORF">ACAT0790_LOCUS3908</name>
</gene>
<name>A0A7S1L3A4_ALECA</name>
<organism evidence="2">
    <name type="scientific">Alexandrium catenella</name>
    <name type="common">Red tide dinoflagellate</name>
    <name type="synonym">Gonyaulax catenella</name>
    <dbReference type="NCBI Taxonomy" id="2925"/>
    <lineage>
        <taxon>Eukaryota</taxon>
        <taxon>Sar</taxon>
        <taxon>Alveolata</taxon>
        <taxon>Dinophyceae</taxon>
        <taxon>Gonyaulacales</taxon>
        <taxon>Pyrocystaceae</taxon>
        <taxon>Alexandrium</taxon>
    </lineage>
</organism>
<dbReference type="InterPro" id="IPR015925">
    <property type="entry name" value="Ryanodine_IP3_receptor"/>
</dbReference>
<reference evidence="2" key="1">
    <citation type="submission" date="2021-01" db="EMBL/GenBank/DDBJ databases">
        <authorList>
            <person name="Corre E."/>
            <person name="Pelletier E."/>
            <person name="Niang G."/>
            <person name="Scheremetjew M."/>
            <person name="Finn R."/>
            <person name="Kale V."/>
            <person name="Holt S."/>
            <person name="Cochrane G."/>
            <person name="Meng A."/>
            <person name="Brown T."/>
            <person name="Cohen L."/>
        </authorList>
    </citation>
    <scope>NUCLEOTIDE SEQUENCE</scope>
    <source>
        <strain evidence="2">OF101</strain>
    </source>
</reference>
<protein>
    <recommendedName>
        <fullName evidence="3">Ion transport domain-containing protein</fullName>
    </recommendedName>
</protein>
<dbReference type="AlphaFoldDB" id="A0A7S1L3A4"/>
<feature type="transmembrane region" description="Helical" evidence="1">
    <location>
        <begin position="41"/>
        <end position="60"/>
    </location>
</feature>
<keyword evidence="1" id="KW-0812">Transmembrane</keyword>
<evidence type="ECO:0008006" key="3">
    <source>
        <dbReference type="Google" id="ProtNLM"/>
    </source>
</evidence>
<dbReference type="PANTHER" id="PTHR13715">
    <property type="entry name" value="RYANODINE RECEPTOR AND IP3 RECEPTOR"/>
    <property type="match status" value="1"/>
</dbReference>
<keyword evidence="1" id="KW-0472">Membrane</keyword>
<keyword evidence="1" id="KW-1133">Transmembrane helix</keyword>
<dbReference type="PANTHER" id="PTHR13715:SF99">
    <property type="entry name" value="INOSITOL 1,4,5-TRISPHOSPHATE RECEPTOR-LIKE PROTEIN A"/>
    <property type="match status" value="1"/>
</dbReference>
<evidence type="ECO:0000256" key="1">
    <source>
        <dbReference type="SAM" id="Phobius"/>
    </source>
</evidence>
<proteinExistence type="predicted"/>
<accession>A0A7S1L3A4</accession>
<dbReference type="EMBL" id="HBGE01006276">
    <property type="protein sequence ID" value="CAD9093407.1"/>
    <property type="molecule type" value="Transcribed_RNA"/>
</dbReference>
<sequence length="237" mass="27204">MDTSGCATLLDCLYAHFDYGFRSAPVWHSAKLTPMRFLFDYLYNLVIILIMAAIISGIIIDNFSNLRDEQKDIEEAKSSVCFICSLGKSELQRKGVNFESHIYQDHYMWAYARFLLYLKETPRTNLTGPESNVAKMMKVNNTSFFPLYKCIKTESSEGGEAHKEREVQVRDMDAFKTSFRLVSDNTGHIMKAEQTFRSELRDLKESVMQATSKITELQAMLVQDDDADKKKKKKKGA</sequence>